<evidence type="ECO:0000313" key="3">
    <source>
        <dbReference type="Proteomes" id="UP000005408"/>
    </source>
</evidence>
<evidence type="ECO:0000313" key="2">
    <source>
        <dbReference type="EnsemblMetazoa" id="G12332.3:cds"/>
    </source>
</evidence>
<sequence length="591" mass="68908">MSDEEQLLKENGTVNINAIHLWKLLHDVINSEEHVRAYREYLELYLKIKCANKTERHYFSGSRGEGFQFSFSDIDILHSLIKDHVAIDTMHKECNVIAIQNKFQPGYCVLLYIRRSGSTVLSYDCIERSTFLEERKSVSKNGRSDEYFHGPCNSLKYPNALDRCSAFPIHPDFSNKFLQSFSTKFWNNVKSKVINESVGVMHCVAKGPEMGDDYGIQWLISFSVLEQHIVHSLNHVQFCCYGLMKILLHSKIDSCAETHDTLSSYHIKTTLFHVLEDIHPHFWIPQNIFYCLRVCITRLLLFVMKGYCPNYFKPECNLLLKLKIKEKRGEIVKKLQRLLKFEILDLCFSTSLYSNKRLFISKQLRANLTDDGCKKSIACVLDVIKDLSDMPPNFFSFSGLYSALLTMTGYEYEYYECIDCILMIFHLLQLEKDDLKTVFLRHVFLLLMRRIGVIMYDNFLISRRKDYLLSAEVAFMLVQKVGASGAVYLATLWFCLGKYTRSISLLFAVVFKIAYSTENAHSEFLKSDCDFMRCLSLAYPHRIILYISSNFFPKDLKEDVQNGVVDFMMFDSSYIFFLLFLCYFELNEIKN</sequence>
<dbReference type="Pfam" id="PF20266">
    <property type="entry name" value="Mab-21_C"/>
    <property type="match status" value="1"/>
</dbReference>
<dbReference type="PANTHER" id="PTHR10656:SF69">
    <property type="entry name" value="MAB-21-LIKE HHH_H2TH-LIKE DOMAIN-CONTAINING PROTEIN"/>
    <property type="match status" value="1"/>
</dbReference>
<dbReference type="Gene3D" id="1.10.1410.40">
    <property type="match status" value="1"/>
</dbReference>
<accession>A0A8W8I346</accession>
<dbReference type="SMART" id="SM01265">
    <property type="entry name" value="Mab-21"/>
    <property type="match status" value="1"/>
</dbReference>
<dbReference type="InterPro" id="IPR046906">
    <property type="entry name" value="Mab-21_HhH/H2TH-like"/>
</dbReference>
<keyword evidence="3" id="KW-1185">Reference proteome</keyword>
<dbReference type="Proteomes" id="UP000005408">
    <property type="component" value="Unassembled WGS sequence"/>
</dbReference>
<protein>
    <recommendedName>
        <fullName evidence="1">Mab-21-like HhH/H2TH-like domain-containing protein</fullName>
    </recommendedName>
</protein>
<evidence type="ECO:0000259" key="1">
    <source>
        <dbReference type="Pfam" id="PF20266"/>
    </source>
</evidence>
<proteinExistence type="predicted"/>
<reference evidence="2" key="1">
    <citation type="submission" date="2022-08" db="UniProtKB">
        <authorList>
            <consortium name="EnsemblMetazoa"/>
        </authorList>
    </citation>
    <scope>IDENTIFICATION</scope>
    <source>
        <strain evidence="2">05x7-T-G4-1.051#20</strain>
    </source>
</reference>
<dbReference type="EnsemblMetazoa" id="G12332.3">
    <property type="protein sequence ID" value="G12332.3:cds"/>
    <property type="gene ID" value="G12332"/>
</dbReference>
<name>A0A8W8I346_MAGGI</name>
<dbReference type="PANTHER" id="PTHR10656">
    <property type="entry name" value="CELL FATE DETERMINING PROTEIN MAB21-RELATED"/>
    <property type="match status" value="1"/>
</dbReference>
<dbReference type="AlphaFoldDB" id="A0A8W8I346"/>
<organism evidence="2 3">
    <name type="scientific">Magallana gigas</name>
    <name type="common">Pacific oyster</name>
    <name type="synonym">Crassostrea gigas</name>
    <dbReference type="NCBI Taxonomy" id="29159"/>
    <lineage>
        <taxon>Eukaryota</taxon>
        <taxon>Metazoa</taxon>
        <taxon>Spiralia</taxon>
        <taxon>Lophotrochozoa</taxon>
        <taxon>Mollusca</taxon>
        <taxon>Bivalvia</taxon>
        <taxon>Autobranchia</taxon>
        <taxon>Pteriomorphia</taxon>
        <taxon>Ostreida</taxon>
        <taxon>Ostreoidea</taxon>
        <taxon>Ostreidae</taxon>
        <taxon>Magallana</taxon>
    </lineage>
</organism>
<dbReference type="InterPro" id="IPR024810">
    <property type="entry name" value="MAB21L/cGLR"/>
</dbReference>
<feature type="domain" description="Mab-21-like HhH/H2TH-like" evidence="1">
    <location>
        <begin position="240"/>
        <end position="335"/>
    </location>
</feature>